<dbReference type="GO" id="GO:0005634">
    <property type="term" value="C:nucleus"/>
    <property type="evidence" value="ECO:0007669"/>
    <property type="project" value="TreeGrafter"/>
</dbReference>
<feature type="region of interest" description="Disordered" evidence="8">
    <location>
        <begin position="87"/>
        <end position="135"/>
    </location>
</feature>
<dbReference type="GO" id="GO:0008311">
    <property type="term" value="F:double-stranded DNA 3'-5' DNA exonuclease activity"/>
    <property type="evidence" value="ECO:0007669"/>
    <property type="project" value="TreeGrafter"/>
</dbReference>
<evidence type="ECO:0000256" key="7">
    <source>
        <dbReference type="PIRSR" id="PIRSR604808-3"/>
    </source>
</evidence>
<dbReference type="Proteomes" id="UP000650467">
    <property type="component" value="Unassembled WGS sequence"/>
</dbReference>
<dbReference type="Gene3D" id="3.60.10.10">
    <property type="entry name" value="Endonuclease/exonuclease/phosphatase"/>
    <property type="match status" value="1"/>
</dbReference>
<feature type="binding site" evidence="6">
    <location>
        <position position="351"/>
    </location>
    <ligand>
        <name>Mg(2+)</name>
        <dbReference type="ChEBI" id="CHEBI:18420"/>
        <label>1</label>
    </ligand>
</feature>
<evidence type="ECO:0000313" key="10">
    <source>
        <dbReference type="EMBL" id="KAG2429845.1"/>
    </source>
</evidence>
<feature type="site" description="Interaction with DNA substrate" evidence="7">
    <location>
        <position position="351"/>
    </location>
</feature>
<accession>A0A835T0N8</accession>
<feature type="compositionally biased region" description="Basic and acidic residues" evidence="8">
    <location>
        <begin position="496"/>
        <end position="506"/>
    </location>
</feature>
<comment type="cofactor">
    <cofactor evidence="6">
        <name>Mg(2+)</name>
        <dbReference type="ChEBI" id="CHEBI:18420"/>
    </cofactor>
    <cofactor evidence="6">
        <name>Mn(2+)</name>
        <dbReference type="ChEBI" id="CHEBI:29035"/>
    </cofactor>
    <text evidence="6">Probably binds two magnesium or manganese ions per subunit.</text>
</comment>
<feature type="active site" evidence="5">
    <location>
        <position position="155"/>
    </location>
</feature>
<evidence type="ECO:0000256" key="4">
    <source>
        <dbReference type="ARBA" id="ARBA00022842"/>
    </source>
</evidence>
<feature type="compositionally biased region" description="Gly residues" evidence="8">
    <location>
        <begin position="599"/>
        <end position="629"/>
    </location>
</feature>
<dbReference type="InterPro" id="IPR004808">
    <property type="entry name" value="AP_endonuc_1"/>
</dbReference>
<feature type="active site" description="Proton donor/acceptor" evidence="5">
    <location>
        <position position="198"/>
    </location>
</feature>
<feature type="binding site" evidence="6">
    <location>
        <position position="4"/>
    </location>
    <ligand>
        <name>Mg(2+)</name>
        <dbReference type="ChEBI" id="CHEBI:18420"/>
        <label>1</label>
    </ligand>
</feature>
<keyword evidence="2 6" id="KW-0479">Metal-binding</keyword>
<dbReference type="EMBL" id="JAEHOC010000029">
    <property type="protein sequence ID" value="KAG2429845.1"/>
    <property type="molecule type" value="Genomic_DNA"/>
</dbReference>
<feature type="compositionally biased region" description="Low complexity" evidence="8">
    <location>
        <begin position="585"/>
        <end position="594"/>
    </location>
</feature>
<dbReference type="GO" id="GO:0008081">
    <property type="term" value="F:phosphoric diester hydrolase activity"/>
    <property type="evidence" value="ECO:0007669"/>
    <property type="project" value="TreeGrafter"/>
</dbReference>
<evidence type="ECO:0000256" key="5">
    <source>
        <dbReference type="PIRSR" id="PIRSR604808-1"/>
    </source>
</evidence>
<name>A0A835T0N8_CHLIN</name>
<feature type="region of interest" description="Disordered" evidence="8">
    <location>
        <begin position="240"/>
        <end position="297"/>
    </location>
</feature>
<feature type="region of interest" description="Disordered" evidence="8">
    <location>
        <begin position="427"/>
        <end position="648"/>
    </location>
</feature>
<evidence type="ECO:0000256" key="6">
    <source>
        <dbReference type="PIRSR" id="PIRSR604808-2"/>
    </source>
</evidence>
<gene>
    <name evidence="10" type="ORF">HXX76_010627</name>
</gene>
<feature type="domain" description="Endonuclease/exonuclease/phosphatase" evidence="9">
    <location>
        <begin position="1"/>
        <end position="351"/>
    </location>
</feature>
<dbReference type="OrthoDB" id="391817at2759"/>
<keyword evidence="6" id="KW-0464">Manganese</keyword>
<feature type="site" description="Important for catalytic activity" evidence="7">
    <location>
        <position position="321"/>
    </location>
</feature>
<feature type="binding site" evidence="6">
    <location>
        <position position="200"/>
    </location>
    <ligand>
        <name>Mg(2+)</name>
        <dbReference type="ChEBI" id="CHEBI:18420"/>
        <label>1</label>
    </ligand>
</feature>
<feature type="binding site" evidence="6">
    <location>
        <position position="198"/>
    </location>
    <ligand>
        <name>Mg(2+)</name>
        <dbReference type="ChEBI" id="CHEBI:18420"/>
        <label>1</label>
    </ligand>
</feature>
<feature type="active site" description="Proton acceptor" evidence="5">
    <location>
        <position position="351"/>
    </location>
</feature>
<evidence type="ECO:0000256" key="3">
    <source>
        <dbReference type="ARBA" id="ARBA00022801"/>
    </source>
</evidence>
<dbReference type="GO" id="GO:0046872">
    <property type="term" value="F:metal ion binding"/>
    <property type="evidence" value="ECO:0007669"/>
    <property type="project" value="UniProtKB-KW"/>
</dbReference>
<dbReference type="PROSITE" id="PS51435">
    <property type="entry name" value="AP_NUCLEASE_F1_4"/>
    <property type="match status" value="1"/>
</dbReference>
<keyword evidence="3" id="KW-0378">Hydrolase</keyword>
<dbReference type="PANTHER" id="PTHR22748">
    <property type="entry name" value="AP ENDONUCLEASE"/>
    <property type="match status" value="1"/>
</dbReference>
<comment type="similarity">
    <text evidence="1">Belongs to the DNA repair enzymes AP/ExoA family.</text>
</comment>
<reference evidence="10" key="1">
    <citation type="journal article" date="2020" name="bioRxiv">
        <title>Comparative genomics of Chlamydomonas.</title>
        <authorList>
            <person name="Craig R.J."/>
            <person name="Hasan A.R."/>
            <person name="Ness R.W."/>
            <person name="Keightley P.D."/>
        </authorList>
    </citation>
    <scope>NUCLEOTIDE SEQUENCE</scope>
    <source>
        <strain evidence="10">SAG 7.73</strain>
    </source>
</reference>
<dbReference type="Pfam" id="PF03372">
    <property type="entry name" value="Exo_endo_phos"/>
    <property type="match status" value="1"/>
</dbReference>
<comment type="caution">
    <text evidence="10">The sequence shown here is derived from an EMBL/GenBank/DDBJ whole genome shotgun (WGS) entry which is preliminary data.</text>
</comment>
<feature type="site" description="Transition state stabilizer" evidence="7">
    <location>
        <position position="200"/>
    </location>
</feature>
<feature type="binding site" evidence="6">
    <location>
        <position position="38"/>
    </location>
    <ligand>
        <name>Mg(2+)</name>
        <dbReference type="ChEBI" id="CHEBI:18420"/>
        <label>1</label>
    </ligand>
</feature>
<feature type="compositionally biased region" description="Gly residues" evidence="8">
    <location>
        <begin position="104"/>
        <end position="117"/>
    </location>
</feature>
<dbReference type="InterPro" id="IPR036691">
    <property type="entry name" value="Endo/exonu/phosph_ase_sf"/>
</dbReference>
<feature type="binding site" evidence="6">
    <location>
        <position position="350"/>
    </location>
    <ligand>
        <name>Mg(2+)</name>
        <dbReference type="ChEBI" id="CHEBI:18420"/>
        <label>1</label>
    </ligand>
</feature>
<feature type="compositionally biased region" description="Low complexity" evidence="8">
    <location>
        <begin position="87"/>
        <end position="103"/>
    </location>
</feature>
<keyword evidence="11" id="KW-1185">Reference proteome</keyword>
<feature type="compositionally biased region" description="Low complexity" evidence="8">
    <location>
        <begin position="247"/>
        <end position="297"/>
    </location>
</feature>
<dbReference type="SUPFAM" id="SSF56219">
    <property type="entry name" value="DNase I-like"/>
    <property type="match status" value="1"/>
</dbReference>
<dbReference type="GO" id="GO:0006284">
    <property type="term" value="P:base-excision repair"/>
    <property type="evidence" value="ECO:0007669"/>
    <property type="project" value="TreeGrafter"/>
</dbReference>
<keyword evidence="4 6" id="KW-0460">Magnesium</keyword>
<evidence type="ECO:0000259" key="9">
    <source>
        <dbReference type="Pfam" id="PF03372"/>
    </source>
</evidence>
<dbReference type="GO" id="GO:0003906">
    <property type="term" value="F:DNA-(apurinic or apyrimidinic site) endonuclease activity"/>
    <property type="evidence" value="ECO:0007669"/>
    <property type="project" value="TreeGrafter"/>
</dbReference>
<proteinExistence type="inferred from homology"/>
<sequence length="648" mass="65712">MTWNINCLAPTVKNFELRYKSFRGFLDYWKLDIAAFQEVKLPAAKVTKELACVDGFQSFWATSTAKLGYSGVTTWCRVGPAAAAARAPASGREASVGPGDADAGAGGEAGRGAGGGVAPREAVADNLGGDEQPELDTEGRFVQTDHGAFVLINVYVPNAGEHAAGRPRLGHKLAFLRALRRRLDELSAEGRLVIAVGDFNVAMQPEDVHSVIDYSTAYSAEELCEMRSLAAAYPDVWRTLHPHTPEEGQPAEGAAAVASGAAGGEAEAAGTARPEAAGGEGAASAPAGQATPAASGSSTGAFTVWEERTNARAFNVGCRIDYFFVSPALLPYVESCEILTDRQIPPKWSDHAALLLRLRVRRQAVPAAAAGAATAEAEAGGTEERAEVPRLLLPPPPAAPCAMWLAMEGRFVDRSQRSIKDMFFGGRAKKQPAQAPVRAAAEVSPLPPAAGAKRSAPEPEAGRRAGGGQEKAEAEGGEVPAAADDEESGGRSCKRQAVEAKEEERQPPLADIAAPEPGVGEEAAAGQQGDGLPGAQGGDAARAKPVAQQQADQAGWAESPSGAGCGSSGTGTGSGGGAVGGDGGTASAKASGGSVQVLGGKGPAAGRGGRGRGAAGKEGGRKGAGGRGAGAEPAKGRGIKSFFKAGSS</sequence>
<evidence type="ECO:0000313" key="11">
    <source>
        <dbReference type="Proteomes" id="UP000650467"/>
    </source>
</evidence>
<feature type="compositionally biased region" description="Low complexity" evidence="8">
    <location>
        <begin position="513"/>
        <end position="527"/>
    </location>
</feature>
<dbReference type="AlphaFoldDB" id="A0A835T0N8"/>
<protein>
    <recommendedName>
        <fullName evidence="9">Endonuclease/exonuclease/phosphatase domain-containing protein</fullName>
    </recommendedName>
</protein>
<feature type="compositionally biased region" description="Gly residues" evidence="8">
    <location>
        <begin position="528"/>
        <end position="537"/>
    </location>
</feature>
<evidence type="ECO:0000256" key="8">
    <source>
        <dbReference type="SAM" id="MobiDB-lite"/>
    </source>
</evidence>
<dbReference type="InterPro" id="IPR005135">
    <property type="entry name" value="Endo/exonuclease/phosphatase"/>
</dbReference>
<feature type="compositionally biased region" description="Gly residues" evidence="8">
    <location>
        <begin position="563"/>
        <end position="584"/>
    </location>
</feature>
<evidence type="ECO:0000256" key="1">
    <source>
        <dbReference type="ARBA" id="ARBA00007092"/>
    </source>
</evidence>
<organism evidence="10 11">
    <name type="scientific">Chlamydomonas incerta</name>
    <dbReference type="NCBI Taxonomy" id="51695"/>
    <lineage>
        <taxon>Eukaryota</taxon>
        <taxon>Viridiplantae</taxon>
        <taxon>Chlorophyta</taxon>
        <taxon>core chlorophytes</taxon>
        <taxon>Chlorophyceae</taxon>
        <taxon>CS clade</taxon>
        <taxon>Chlamydomonadales</taxon>
        <taxon>Chlamydomonadaceae</taxon>
        <taxon>Chlamydomonas</taxon>
    </lineage>
</organism>
<evidence type="ECO:0000256" key="2">
    <source>
        <dbReference type="ARBA" id="ARBA00022723"/>
    </source>
</evidence>
<dbReference type="PANTHER" id="PTHR22748:SF4">
    <property type="entry name" value="DNA-(APURINIC OR APYRIMIDINIC SITE) ENDONUCLEASE 2"/>
    <property type="match status" value="1"/>
</dbReference>